<name>A0AAD5V1K1_9APHY</name>
<feature type="compositionally biased region" description="Polar residues" evidence="1">
    <location>
        <begin position="147"/>
        <end position="157"/>
    </location>
</feature>
<comment type="caution">
    <text evidence="2">The sequence shown here is derived from an EMBL/GenBank/DDBJ whole genome shotgun (WGS) entry which is preliminary data.</text>
</comment>
<gene>
    <name evidence="2" type="ORF">NLI96_g8653</name>
</gene>
<reference evidence="2" key="1">
    <citation type="submission" date="2022-07" db="EMBL/GenBank/DDBJ databases">
        <title>Genome Sequence of Physisporinus lineatus.</title>
        <authorList>
            <person name="Buettner E."/>
        </authorList>
    </citation>
    <scope>NUCLEOTIDE SEQUENCE</scope>
    <source>
        <strain evidence="2">VT162</strain>
    </source>
</reference>
<protein>
    <submittedName>
        <fullName evidence="2">Uncharacterized protein</fullName>
    </submittedName>
</protein>
<proteinExistence type="predicted"/>
<organism evidence="2 3">
    <name type="scientific">Meripilus lineatus</name>
    <dbReference type="NCBI Taxonomy" id="2056292"/>
    <lineage>
        <taxon>Eukaryota</taxon>
        <taxon>Fungi</taxon>
        <taxon>Dikarya</taxon>
        <taxon>Basidiomycota</taxon>
        <taxon>Agaricomycotina</taxon>
        <taxon>Agaricomycetes</taxon>
        <taxon>Polyporales</taxon>
        <taxon>Meripilaceae</taxon>
        <taxon>Meripilus</taxon>
    </lineage>
</organism>
<keyword evidence="3" id="KW-1185">Reference proteome</keyword>
<evidence type="ECO:0000313" key="2">
    <source>
        <dbReference type="EMBL" id="KAJ3480021.1"/>
    </source>
</evidence>
<dbReference type="Proteomes" id="UP001212997">
    <property type="component" value="Unassembled WGS sequence"/>
</dbReference>
<dbReference type="EMBL" id="JANAWD010000401">
    <property type="protein sequence ID" value="KAJ3480021.1"/>
    <property type="molecule type" value="Genomic_DNA"/>
</dbReference>
<sequence>MYEGNRLTRAQHLEVLAVARSQPEGEPPQQWFSWDYKEHAELYTEFRKRWAAHPDGSHGPTEGHLAMERMLVQSGYLTPRPSTPIEMPTPDSPSKDTRPISPFRKGLRLLLEFLTISFSKKRINSDVVSKPGLSRRRLLRKRRSPSETPRSPDSSSKGFWKSIIPRRISRKKRASLPGGGRREQDRPLESTIPEIDATDSLRRSPPNEIQDDDESSSDTSSYYSIGCCSCPPASNIYQSFNVSTLIRSVSFT</sequence>
<feature type="region of interest" description="Disordered" evidence="1">
    <location>
        <begin position="131"/>
        <end position="219"/>
    </location>
</feature>
<accession>A0AAD5V1K1</accession>
<evidence type="ECO:0000313" key="3">
    <source>
        <dbReference type="Proteomes" id="UP001212997"/>
    </source>
</evidence>
<evidence type="ECO:0000256" key="1">
    <source>
        <dbReference type="SAM" id="MobiDB-lite"/>
    </source>
</evidence>
<feature type="compositionally biased region" description="Basic residues" evidence="1">
    <location>
        <begin position="133"/>
        <end position="143"/>
    </location>
</feature>
<dbReference type="AlphaFoldDB" id="A0AAD5V1K1"/>
<feature type="region of interest" description="Disordered" evidence="1">
    <location>
        <begin position="77"/>
        <end position="101"/>
    </location>
</feature>